<dbReference type="RefSeq" id="WP_128216660.1">
    <property type="nucleotide sequence ID" value="NZ_RBZY01000007.1"/>
</dbReference>
<dbReference type="CDD" id="cd10787">
    <property type="entry name" value="LamB_YcsF_like"/>
    <property type="match status" value="1"/>
</dbReference>
<dbReference type="AlphaFoldDB" id="A0A3S3LNW7"/>
<dbReference type="EMBL" id="RBZY01000007">
    <property type="protein sequence ID" value="RWR21943.1"/>
    <property type="molecule type" value="Genomic_DNA"/>
</dbReference>
<proteinExistence type="predicted"/>
<organism evidence="1 2">
    <name type="scientific">Microbacterium enclense</name>
    <dbReference type="NCBI Taxonomy" id="993073"/>
    <lineage>
        <taxon>Bacteria</taxon>
        <taxon>Bacillati</taxon>
        <taxon>Actinomycetota</taxon>
        <taxon>Actinomycetes</taxon>
        <taxon>Micrococcales</taxon>
        <taxon>Microbacteriaceae</taxon>
        <taxon>Microbacterium</taxon>
    </lineage>
</organism>
<evidence type="ECO:0000313" key="2">
    <source>
        <dbReference type="Proteomes" id="UP000285970"/>
    </source>
</evidence>
<dbReference type="PANTHER" id="PTHR30292">
    <property type="entry name" value="UNCHARACTERIZED PROTEIN YBGL-RELATED"/>
    <property type="match status" value="1"/>
</dbReference>
<reference evidence="1 2" key="1">
    <citation type="journal article" date="2018" name="Front. Microbiol.">
        <title>Novel Insights Into Bacterial Dimethylsulfoniopropionate Catabolism in the East China Sea.</title>
        <authorList>
            <person name="Liu J."/>
            <person name="Liu J."/>
            <person name="Zhang S.H."/>
            <person name="Liang J."/>
            <person name="Lin H."/>
            <person name="Song D."/>
            <person name="Yang G.P."/>
            <person name="Todd J.D."/>
            <person name="Zhang X.H."/>
        </authorList>
    </citation>
    <scope>NUCLEOTIDE SEQUENCE [LARGE SCALE GENOMIC DNA]</scope>
    <source>
        <strain evidence="1 2">ZYFD042</strain>
    </source>
</reference>
<dbReference type="Proteomes" id="UP000285970">
    <property type="component" value="Unassembled WGS sequence"/>
</dbReference>
<sequence length="251" mass="25892">MGRVDLNADLGETRDGMPTADDEAMFALVSSASVACGGHAGDDSSMRASVERAARFGVAVGAHPSYEDRANFGRVRRDPPAAELRESVARQLDALEAAGADLRYVKPHGALYHAVSADPAQAAAVVAAIADHSARLGRPLPVLGLPGAIVEAAASAGLPFVPEAFLDRGYTADGRLVPRDQPGALIEDPARVADRALRLALEGTVDAVDGTSLAVDAASLCLHGDTPAAVAMARAVRAALDDAYIEVRAPW</sequence>
<dbReference type="Pfam" id="PF03746">
    <property type="entry name" value="LamB_YcsF"/>
    <property type="match status" value="1"/>
</dbReference>
<dbReference type="InterPro" id="IPR011330">
    <property type="entry name" value="Glyco_hydro/deAcase_b/a-brl"/>
</dbReference>
<comment type="caution">
    <text evidence="1">The sequence shown here is derived from an EMBL/GenBank/DDBJ whole genome shotgun (WGS) entry which is preliminary data.</text>
</comment>
<evidence type="ECO:0000313" key="1">
    <source>
        <dbReference type="EMBL" id="RWR21943.1"/>
    </source>
</evidence>
<dbReference type="GO" id="GO:0005975">
    <property type="term" value="P:carbohydrate metabolic process"/>
    <property type="evidence" value="ECO:0007669"/>
    <property type="project" value="InterPro"/>
</dbReference>
<dbReference type="PANTHER" id="PTHR30292:SF0">
    <property type="entry name" value="5-OXOPROLINASE SUBUNIT A"/>
    <property type="match status" value="1"/>
</dbReference>
<dbReference type="NCBIfam" id="NF003814">
    <property type="entry name" value="PRK05406.1-3"/>
    <property type="match status" value="1"/>
</dbReference>
<gene>
    <name evidence="1" type="ORF">D8Y23_02825</name>
</gene>
<dbReference type="OrthoDB" id="9773478at2"/>
<dbReference type="Gene3D" id="3.20.20.370">
    <property type="entry name" value="Glycoside hydrolase/deacetylase"/>
    <property type="match status" value="1"/>
</dbReference>
<dbReference type="SUPFAM" id="SSF88713">
    <property type="entry name" value="Glycoside hydrolase/deacetylase"/>
    <property type="match status" value="1"/>
</dbReference>
<dbReference type="InterPro" id="IPR005501">
    <property type="entry name" value="LamB/YcsF/PxpA-like"/>
</dbReference>
<accession>A0A3S3LNW7</accession>
<protein>
    <submittedName>
        <fullName evidence="1">LamB/YcsF family protein</fullName>
    </submittedName>
</protein>
<name>A0A3S3LNW7_9MICO</name>